<name>A0A382S1Y6_9ZZZZ</name>
<feature type="non-terminal residue" evidence="2">
    <location>
        <position position="1"/>
    </location>
</feature>
<feature type="non-terminal residue" evidence="2">
    <location>
        <position position="315"/>
    </location>
</feature>
<dbReference type="AlphaFoldDB" id="A0A382S1Y6"/>
<reference evidence="2" key="1">
    <citation type="submission" date="2018-05" db="EMBL/GenBank/DDBJ databases">
        <authorList>
            <person name="Lanie J.A."/>
            <person name="Ng W.-L."/>
            <person name="Kazmierczak K.M."/>
            <person name="Andrzejewski T.M."/>
            <person name="Davidsen T.M."/>
            <person name="Wayne K.J."/>
            <person name="Tettelin H."/>
            <person name="Glass J.I."/>
            <person name="Rusch D."/>
            <person name="Podicherti R."/>
            <person name="Tsui H.-C.T."/>
            <person name="Winkler M.E."/>
        </authorList>
    </citation>
    <scope>NUCLEOTIDE SEQUENCE</scope>
</reference>
<organism evidence="2">
    <name type="scientific">marine metagenome</name>
    <dbReference type="NCBI Taxonomy" id="408172"/>
    <lineage>
        <taxon>unclassified sequences</taxon>
        <taxon>metagenomes</taxon>
        <taxon>ecological metagenomes</taxon>
    </lineage>
</organism>
<evidence type="ECO:0000256" key="1">
    <source>
        <dbReference type="SAM" id="Coils"/>
    </source>
</evidence>
<evidence type="ECO:0000313" key="2">
    <source>
        <dbReference type="EMBL" id="SVD03949.1"/>
    </source>
</evidence>
<protein>
    <submittedName>
        <fullName evidence="2">Uncharacterized protein</fullName>
    </submittedName>
</protein>
<dbReference type="Gene3D" id="2.10.25.10">
    <property type="entry name" value="Laminin"/>
    <property type="match status" value="1"/>
</dbReference>
<keyword evidence="1" id="KW-0175">Coiled coil</keyword>
<sequence length="315" mass="35384">DIAPAVLDQIKIAEDGLKMQNSKEISNISTQLRSFIAKNNLSKEYLAFVKSLSKIEQEKPDTVEIPANAHASGSSWACNPGYTKTGSSCENTAELNKKKLEQEKFEKEKRIAKEKKKADLKAAQIYINDLLEFIKLSPSTFDILNISRLMVINKNVIDGRWSDKEQNAFKLLQKHTLTSKDFLSFVDEQNALREKEDLIRLTTAENEIKTYISYFTAYLQNNITTELAPGLLQNIKFAEAELTSKDIARLNSTLEKLKSYLVKVKLLSDYNQFTQSSSADQSLTQPKGGVTLIESVSQEAQIQFEAIVGDEATKA</sequence>
<proteinExistence type="predicted"/>
<dbReference type="EMBL" id="UINC01125840">
    <property type="protein sequence ID" value="SVD03949.1"/>
    <property type="molecule type" value="Genomic_DNA"/>
</dbReference>
<feature type="coiled-coil region" evidence="1">
    <location>
        <begin position="90"/>
        <end position="117"/>
    </location>
</feature>
<accession>A0A382S1Y6</accession>
<gene>
    <name evidence="2" type="ORF">METZ01_LOCUS356803</name>
</gene>